<dbReference type="GO" id="GO:0008237">
    <property type="term" value="F:metallopeptidase activity"/>
    <property type="evidence" value="ECO:0007669"/>
    <property type="project" value="InterPro"/>
</dbReference>
<dbReference type="Pfam" id="PF09471">
    <property type="entry name" value="Peptidase_M64"/>
    <property type="match status" value="1"/>
</dbReference>
<evidence type="ECO:0000256" key="1">
    <source>
        <dbReference type="SAM" id="MobiDB-lite"/>
    </source>
</evidence>
<reference evidence="3 4" key="1">
    <citation type="submission" date="2019-06" db="EMBL/GenBank/DDBJ databases">
        <title>Sequencing the genomes of 1000 actinobacteria strains.</title>
        <authorList>
            <person name="Klenk H.-P."/>
        </authorList>
    </citation>
    <scope>NUCLEOTIDE SEQUENCE [LARGE SCALE GENOMIC DNA]</scope>
    <source>
        <strain evidence="3 4">DSM 45679</strain>
    </source>
</reference>
<feature type="signal peptide" evidence="2">
    <location>
        <begin position="1"/>
        <end position="19"/>
    </location>
</feature>
<keyword evidence="2" id="KW-0732">Signal</keyword>
<dbReference type="AlphaFoldDB" id="A0A542DG92"/>
<dbReference type="InterPro" id="IPR019026">
    <property type="entry name" value="Peptidase_M64_IgA"/>
</dbReference>
<feature type="region of interest" description="Disordered" evidence="1">
    <location>
        <begin position="730"/>
        <end position="753"/>
    </location>
</feature>
<name>A0A542DG92_AMYCI</name>
<comment type="caution">
    <text evidence="3">The sequence shown here is derived from an EMBL/GenBank/DDBJ whole genome shotgun (WGS) entry which is preliminary data.</text>
</comment>
<feature type="region of interest" description="Disordered" evidence="1">
    <location>
        <begin position="388"/>
        <end position="409"/>
    </location>
</feature>
<dbReference type="EMBL" id="VFML01000001">
    <property type="protein sequence ID" value="TQJ02095.1"/>
    <property type="molecule type" value="Genomic_DNA"/>
</dbReference>
<feature type="chain" id="PRO_5022233145" evidence="2">
    <location>
        <begin position="20"/>
        <end position="753"/>
    </location>
</feature>
<accession>A0A542DG92</accession>
<sequence length="753" mass="79747">MVGVLTMVAAALSAPAAQAGPDAARVVPIEVTGDPAKRFNLVILGDGYTAAEMPEFREHVNRHLNVLWTIEPFSSYRNYLNVYAVEIDSAESGVDCDPGLDAPRRDTPLNMGFWGGCNPDSVRRLLTVDHTAATRYANLIGGTTEANRQLLAIGNSDTYGGAGGAYATASGGNALSSLITPHELGHSLGGLQDEYDYYQRGVRGGTYTGGEPGSAHHTVLTEDEMREQRAKWWRWLGEPSESGGVIGAYEGGLYSSRGVWRPSRHSMMKSLGYYFDQVSRERMTQRISAKVNILPEGTPTAEPIGADRVVWVRTPHPVGHELNVTWTLDGTEVPAGNARSLDLGELDLAPGRHTLTATVADPTEFVRDPAIRSSPALTRDRSWTVDTALTTPPEPTPAAFTGSTPTGEPVGAEEVVHVDTTHPPTRRLEVAWTVDGQPVPNPGNDLDLDLAGLSLDSGAHTVTATVSGPDGSDSRMWTVDATDPVAEYRLSESVLTVRKPGKPAEYIFNGPFTMDLTASDDTEGHVVREFRTDGDGWYNYFGWPTDPDAPFRFTAEGTVIDDLVYGKLGTPRLVPWDDVPPGYGRHTIEYRAIDPAGNRGRAREFVVTLLPEPPACTSTVTGRYAGPLLVTSGVTCLGGARVAGPVTVRPGASLVATDATLTGPVRASGAASVQLLRTSVRGPVRLAGGTSDVTVIGSRLLGPVALTGNRGPVLAGSTVHGPLHCAGNESAPDTLRAPNTLSGPATGQCAGLG</sequence>
<dbReference type="Proteomes" id="UP000320876">
    <property type="component" value="Unassembled WGS sequence"/>
</dbReference>
<gene>
    <name evidence="3" type="ORF">FB471_1812</name>
</gene>
<dbReference type="Gene3D" id="3.40.390.10">
    <property type="entry name" value="Collagenase (Catalytic Domain)"/>
    <property type="match status" value="1"/>
</dbReference>
<evidence type="ECO:0000256" key="2">
    <source>
        <dbReference type="SAM" id="SignalP"/>
    </source>
</evidence>
<protein>
    <submittedName>
        <fullName evidence="3">IgA peptidase M64</fullName>
    </submittedName>
</protein>
<keyword evidence="4" id="KW-1185">Reference proteome</keyword>
<dbReference type="RefSeq" id="WP_211357992.1">
    <property type="nucleotide sequence ID" value="NZ_VFML01000001.1"/>
</dbReference>
<dbReference type="InterPro" id="IPR024079">
    <property type="entry name" value="MetalloPept_cat_dom_sf"/>
</dbReference>
<evidence type="ECO:0000313" key="4">
    <source>
        <dbReference type="Proteomes" id="UP000320876"/>
    </source>
</evidence>
<proteinExistence type="predicted"/>
<organism evidence="3 4">
    <name type="scientific">Amycolatopsis cihanbeyliensis</name>
    <dbReference type="NCBI Taxonomy" id="1128664"/>
    <lineage>
        <taxon>Bacteria</taxon>
        <taxon>Bacillati</taxon>
        <taxon>Actinomycetota</taxon>
        <taxon>Actinomycetes</taxon>
        <taxon>Pseudonocardiales</taxon>
        <taxon>Pseudonocardiaceae</taxon>
        <taxon>Amycolatopsis</taxon>
    </lineage>
</organism>
<evidence type="ECO:0000313" key="3">
    <source>
        <dbReference type="EMBL" id="TQJ02095.1"/>
    </source>
</evidence>